<reference evidence="1" key="1">
    <citation type="submission" date="2021-02" db="EMBL/GenBank/DDBJ databases">
        <authorList>
            <person name="Dougan E. K."/>
            <person name="Rhodes N."/>
            <person name="Thang M."/>
            <person name="Chan C."/>
        </authorList>
    </citation>
    <scope>NUCLEOTIDE SEQUENCE</scope>
</reference>
<gene>
    <name evidence="1" type="primary">amt-3</name>
    <name evidence="1" type="ORF">SPIL2461_LOCUS20699</name>
</gene>
<dbReference type="Proteomes" id="UP000649617">
    <property type="component" value="Unassembled WGS sequence"/>
</dbReference>
<sequence length="232" mass="24812">MLQSHSSAPQSTKPAFLQSGMSLAELPNDATCKKKFTDNKVCKTTSGVDCTHTQLETKVGKCWFSETSGRNPCKPYPVSGTWTTAKVDFEPDEAGVCFDVPMGICPVQICVKSGSPNSGAGRFCYSGKQTCGTNGGPSNGKVDQTFCTKWTAPDKFCVVSLATNNNNPNNIQDLSNFAIQFGCCDGSGGVVGDPHIHTLDGNEFDLYDKGTYSVFHYGGTVAAHRGVRFLSF</sequence>
<organism evidence="1 2">
    <name type="scientific">Symbiodinium pilosum</name>
    <name type="common">Dinoflagellate</name>
    <dbReference type="NCBI Taxonomy" id="2952"/>
    <lineage>
        <taxon>Eukaryota</taxon>
        <taxon>Sar</taxon>
        <taxon>Alveolata</taxon>
        <taxon>Dinophyceae</taxon>
        <taxon>Suessiales</taxon>
        <taxon>Symbiodiniaceae</taxon>
        <taxon>Symbiodinium</taxon>
    </lineage>
</organism>
<proteinExistence type="predicted"/>
<name>A0A812XHS9_SYMPI</name>
<dbReference type="AlphaFoldDB" id="A0A812XHS9"/>
<evidence type="ECO:0000313" key="1">
    <source>
        <dbReference type="EMBL" id="CAE7724416.1"/>
    </source>
</evidence>
<dbReference type="EMBL" id="CAJNIZ010045593">
    <property type="protein sequence ID" value="CAE7724416.1"/>
    <property type="molecule type" value="Genomic_DNA"/>
</dbReference>
<accession>A0A812XHS9</accession>
<comment type="caution">
    <text evidence="1">The sequence shown here is derived from an EMBL/GenBank/DDBJ whole genome shotgun (WGS) entry which is preliminary data.</text>
</comment>
<evidence type="ECO:0000313" key="2">
    <source>
        <dbReference type="Proteomes" id="UP000649617"/>
    </source>
</evidence>
<keyword evidence="2" id="KW-1185">Reference proteome</keyword>
<protein>
    <submittedName>
        <fullName evidence="1">Amt-3 protein</fullName>
    </submittedName>
</protein>